<reference evidence="2" key="1">
    <citation type="submission" date="2021-02" db="EMBL/GenBank/DDBJ databases">
        <authorList>
            <person name="Dougan E. K."/>
            <person name="Rhodes N."/>
            <person name="Thang M."/>
            <person name="Chan C."/>
        </authorList>
    </citation>
    <scope>NUCLEOTIDE SEQUENCE</scope>
</reference>
<organism evidence="2 3">
    <name type="scientific">Symbiodinium natans</name>
    <dbReference type="NCBI Taxonomy" id="878477"/>
    <lineage>
        <taxon>Eukaryota</taxon>
        <taxon>Sar</taxon>
        <taxon>Alveolata</taxon>
        <taxon>Dinophyceae</taxon>
        <taxon>Suessiales</taxon>
        <taxon>Symbiodiniaceae</taxon>
        <taxon>Symbiodinium</taxon>
    </lineage>
</organism>
<name>A0A812HEH2_9DINO</name>
<feature type="chain" id="PRO_5032857677" evidence="1">
    <location>
        <begin position="18"/>
        <end position="426"/>
    </location>
</feature>
<dbReference type="Proteomes" id="UP000604046">
    <property type="component" value="Unassembled WGS sequence"/>
</dbReference>
<proteinExistence type="predicted"/>
<evidence type="ECO:0000256" key="1">
    <source>
        <dbReference type="SAM" id="SignalP"/>
    </source>
</evidence>
<dbReference type="OrthoDB" id="415293at2759"/>
<protein>
    <submittedName>
        <fullName evidence="2">HERC2 protein</fullName>
    </submittedName>
</protein>
<sequence length="426" mass="46131">MCFLSFVLAGFPDIVCFEQTGQRARSEDRREQLLQALQKGDAERLQKLCAVALSDPALASTDLVATCKKLLRHLLHFRKVLKEGRTFLQGVPWDYPAEQVDINVGLLRNSQWGAGIWDDELLAKAKIMKDADLLKLLRSVRPLNDDGSLKTRVDTHRCIRAWLTLTEAGVLSEHLSRMLLLRLCECGKAGVALGMALAEPWFLLQYGGGVQLAFVMEELWKHLWKGAQLNKTSELKVVPILQGQASGLRDLSGYVRAEQQRELLLKGPLAALNTARRILEEVGAVSEKGPADAEAARVATVLCVIPSPALVVLGHQGLFPTMLQHRGSCTAALAAALQVCAMAVGLSLTWSAKPGPVEEPAEAEAAPSAPESQNDLGACMVAAAEQLQHIGYPKAPRSQEQAAMKTILSACAQDLEDEGQLVIGAS</sequence>
<accession>A0A812HEH2</accession>
<dbReference type="AlphaFoldDB" id="A0A812HEH2"/>
<feature type="signal peptide" evidence="1">
    <location>
        <begin position="1"/>
        <end position="17"/>
    </location>
</feature>
<evidence type="ECO:0000313" key="2">
    <source>
        <dbReference type="EMBL" id="CAE6947865.1"/>
    </source>
</evidence>
<evidence type="ECO:0000313" key="3">
    <source>
        <dbReference type="Proteomes" id="UP000604046"/>
    </source>
</evidence>
<dbReference type="EMBL" id="CAJNDS010000081">
    <property type="protein sequence ID" value="CAE6947865.1"/>
    <property type="molecule type" value="Genomic_DNA"/>
</dbReference>
<comment type="caution">
    <text evidence="2">The sequence shown here is derived from an EMBL/GenBank/DDBJ whole genome shotgun (WGS) entry which is preliminary data.</text>
</comment>
<keyword evidence="1" id="KW-0732">Signal</keyword>
<keyword evidence="3" id="KW-1185">Reference proteome</keyword>
<gene>
    <name evidence="2" type="primary">HERC2</name>
    <name evidence="2" type="ORF">SNAT2548_LOCUS1462</name>
</gene>